<dbReference type="InterPro" id="IPR012910">
    <property type="entry name" value="Plug_dom"/>
</dbReference>
<evidence type="ECO:0000256" key="12">
    <source>
        <dbReference type="SAM" id="SignalP"/>
    </source>
</evidence>
<keyword evidence="5 10" id="KW-0812">Transmembrane</keyword>
<reference evidence="15 16" key="1">
    <citation type="submission" date="2024-02" db="EMBL/GenBank/DDBJ databases">
        <title>Genome sequence of Aquincola sp. MAHUQ-54.</title>
        <authorList>
            <person name="Huq M.A."/>
        </authorList>
    </citation>
    <scope>NUCLEOTIDE SEQUENCE [LARGE SCALE GENOMIC DNA]</scope>
    <source>
        <strain evidence="15 16">MAHUQ-54</strain>
    </source>
</reference>
<keyword evidence="8 15" id="KW-0675">Receptor</keyword>
<evidence type="ECO:0000256" key="6">
    <source>
        <dbReference type="ARBA" id="ARBA00023077"/>
    </source>
</evidence>
<feature type="signal peptide" evidence="12">
    <location>
        <begin position="1"/>
        <end position="28"/>
    </location>
</feature>
<comment type="caution">
    <text evidence="15">The sequence shown here is derived from an EMBL/GenBank/DDBJ whole genome shotgun (WGS) entry which is preliminary data.</text>
</comment>
<dbReference type="InterPro" id="IPR000531">
    <property type="entry name" value="Beta-barrel_TonB"/>
</dbReference>
<dbReference type="Pfam" id="PF00593">
    <property type="entry name" value="TonB_dep_Rec_b-barrel"/>
    <property type="match status" value="1"/>
</dbReference>
<evidence type="ECO:0000256" key="4">
    <source>
        <dbReference type="ARBA" id="ARBA00022452"/>
    </source>
</evidence>
<evidence type="ECO:0000256" key="7">
    <source>
        <dbReference type="ARBA" id="ARBA00023136"/>
    </source>
</evidence>
<dbReference type="InterPro" id="IPR037066">
    <property type="entry name" value="Plug_dom_sf"/>
</dbReference>
<accession>A0AAW9QM46</accession>
<feature type="domain" description="TonB-dependent receptor plug" evidence="14">
    <location>
        <begin position="69"/>
        <end position="155"/>
    </location>
</feature>
<keyword evidence="9 10" id="KW-0998">Cell outer membrane</keyword>
<dbReference type="InterPro" id="IPR036942">
    <property type="entry name" value="Beta-barrel_TonB_sf"/>
</dbReference>
<evidence type="ECO:0000313" key="15">
    <source>
        <dbReference type="EMBL" id="MEF7617423.1"/>
    </source>
</evidence>
<keyword evidence="12" id="KW-0732">Signal</keyword>
<keyword evidence="16" id="KW-1185">Reference proteome</keyword>
<gene>
    <name evidence="15" type="ORF">V4F39_26160</name>
</gene>
<dbReference type="SUPFAM" id="SSF56935">
    <property type="entry name" value="Porins"/>
    <property type="match status" value="1"/>
</dbReference>
<evidence type="ECO:0000313" key="16">
    <source>
        <dbReference type="Proteomes" id="UP001336250"/>
    </source>
</evidence>
<keyword evidence="3 10" id="KW-0813">Transport</keyword>
<dbReference type="CDD" id="cd01347">
    <property type="entry name" value="ligand_gated_channel"/>
    <property type="match status" value="1"/>
</dbReference>
<dbReference type="GO" id="GO:0015891">
    <property type="term" value="P:siderophore transport"/>
    <property type="evidence" value="ECO:0007669"/>
    <property type="project" value="InterPro"/>
</dbReference>
<dbReference type="Proteomes" id="UP001336250">
    <property type="component" value="Unassembled WGS sequence"/>
</dbReference>
<comment type="similarity">
    <text evidence="2 10 11">Belongs to the TonB-dependent receptor family.</text>
</comment>
<keyword evidence="4 10" id="KW-1134">Transmembrane beta strand</keyword>
<dbReference type="RefSeq" id="WP_332293185.1">
    <property type="nucleotide sequence ID" value="NZ_JAZIBG010000056.1"/>
</dbReference>
<evidence type="ECO:0000256" key="5">
    <source>
        <dbReference type="ARBA" id="ARBA00022692"/>
    </source>
</evidence>
<dbReference type="PANTHER" id="PTHR32552:SF83">
    <property type="entry name" value="BLR3904 PROTEIN"/>
    <property type="match status" value="1"/>
</dbReference>
<organism evidence="15 16">
    <name type="scientific">Aquincola agrisoli</name>
    <dbReference type="NCBI Taxonomy" id="3119538"/>
    <lineage>
        <taxon>Bacteria</taxon>
        <taxon>Pseudomonadati</taxon>
        <taxon>Pseudomonadota</taxon>
        <taxon>Betaproteobacteria</taxon>
        <taxon>Burkholderiales</taxon>
        <taxon>Sphaerotilaceae</taxon>
        <taxon>Aquincola</taxon>
    </lineage>
</organism>
<feature type="domain" description="TonB-dependent receptor-like beta-barrel" evidence="13">
    <location>
        <begin position="228"/>
        <end position="678"/>
    </location>
</feature>
<dbReference type="AlphaFoldDB" id="A0AAW9QM46"/>
<dbReference type="GO" id="GO:0038023">
    <property type="term" value="F:signaling receptor activity"/>
    <property type="evidence" value="ECO:0007669"/>
    <property type="project" value="InterPro"/>
</dbReference>
<evidence type="ECO:0000259" key="14">
    <source>
        <dbReference type="Pfam" id="PF07715"/>
    </source>
</evidence>
<dbReference type="InterPro" id="IPR039426">
    <property type="entry name" value="TonB-dep_rcpt-like"/>
</dbReference>
<evidence type="ECO:0000259" key="13">
    <source>
        <dbReference type="Pfam" id="PF00593"/>
    </source>
</evidence>
<name>A0AAW9QM46_9BURK</name>
<dbReference type="PANTHER" id="PTHR32552">
    <property type="entry name" value="FERRICHROME IRON RECEPTOR-RELATED"/>
    <property type="match status" value="1"/>
</dbReference>
<dbReference type="Pfam" id="PF07715">
    <property type="entry name" value="Plug"/>
    <property type="match status" value="1"/>
</dbReference>
<protein>
    <submittedName>
        <fullName evidence="15">TonB-dependent siderophore receptor</fullName>
    </submittedName>
</protein>
<evidence type="ECO:0000256" key="8">
    <source>
        <dbReference type="ARBA" id="ARBA00023170"/>
    </source>
</evidence>
<sequence>MATHALPTFRCHALAMAATLALGLPAHAQEPSTQTIQVTGRVLQAAPGIGGFGEQPLARSPFAGIVAGGPALADAGIERLSDITRLDASLSDAYNSEGYWSYLSVRGFVLDNRFNYRRDGLPINAETAIGLANKDRVEVLKGTSGIQAGTSAPGGLVNFVVKRPEASVRSAAIEWRENGSIGVAADVGQRFGANEAFGLRVNAAYDHFDPQTRSLEGHRRQLAVAGDWRLGPDTLIEAEFEHSLQRQPSAPGFSMLGDRVPSAKDIDPRTNLNNQPWSQPVVMEGNTASLRWQQRLGADWRFTAHGMTQRLATDDRLAYPFGCSAEENYSRYCSDGSFDLYDFRSENERRRSDALDLTLSGRAATGGIGHQLSAGVLFTRFESRFRRQAYNWTGVGSIDGDVFTNPAPELTDENTNRDERSTELYLRDTVQLAPDWRLWAGLRHTRLHRDSVRTDGSRPTGYAQNETLPWLALTHQWTPATMVYASWGQGLESDVAPNRSRYTNAGEALPAIKSRQTEVGVKHERDEVSASLVGFLIDRPVAEDIGACEDDGSCTRRIDGSARHRGVEASGAWHRGPWQLRGSAMWLHAERRGSSIDGINGRRPTNVPARSLRLQAAYAPGAVPGLQLQAGLVHEGDRMVLADNSARIPGWTTVNLGARYVQRLAASQLTWRLGVDNVGDRGAWRESPFQYGHVYLYPLAPRTFRASVQIDL</sequence>
<evidence type="ECO:0000256" key="1">
    <source>
        <dbReference type="ARBA" id="ARBA00004571"/>
    </source>
</evidence>
<dbReference type="NCBIfam" id="TIGR01783">
    <property type="entry name" value="TonB-siderophor"/>
    <property type="match status" value="1"/>
</dbReference>
<dbReference type="GO" id="GO:0009279">
    <property type="term" value="C:cell outer membrane"/>
    <property type="evidence" value="ECO:0007669"/>
    <property type="project" value="UniProtKB-SubCell"/>
</dbReference>
<feature type="chain" id="PRO_5043364909" evidence="12">
    <location>
        <begin position="29"/>
        <end position="712"/>
    </location>
</feature>
<evidence type="ECO:0000256" key="10">
    <source>
        <dbReference type="PROSITE-ProRule" id="PRU01360"/>
    </source>
</evidence>
<dbReference type="InterPro" id="IPR010105">
    <property type="entry name" value="TonB_sidphr_rcpt"/>
</dbReference>
<evidence type="ECO:0000256" key="3">
    <source>
        <dbReference type="ARBA" id="ARBA00022448"/>
    </source>
</evidence>
<dbReference type="Gene3D" id="2.40.170.20">
    <property type="entry name" value="TonB-dependent receptor, beta-barrel domain"/>
    <property type="match status" value="1"/>
</dbReference>
<dbReference type="EMBL" id="JAZIBG010000056">
    <property type="protein sequence ID" value="MEF7617423.1"/>
    <property type="molecule type" value="Genomic_DNA"/>
</dbReference>
<keyword evidence="6 11" id="KW-0798">TonB box</keyword>
<evidence type="ECO:0000256" key="9">
    <source>
        <dbReference type="ARBA" id="ARBA00023237"/>
    </source>
</evidence>
<dbReference type="GO" id="GO:0015344">
    <property type="term" value="F:siderophore uptake transmembrane transporter activity"/>
    <property type="evidence" value="ECO:0007669"/>
    <property type="project" value="TreeGrafter"/>
</dbReference>
<dbReference type="Gene3D" id="2.170.130.10">
    <property type="entry name" value="TonB-dependent receptor, plug domain"/>
    <property type="match status" value="1"/>
</dbReference>
<proteinExistence type="inferred from homology"/>
<comment type="subcellular location">
    <subcellularLocation>
        <location evidence="1 10">Cell outer membrane</location>
        <topology evidence="1 10">Multi-pass membrane protein</topology>
    </subcellularLocation>
</comment>
<keyword evidence="7 10" id="KW-0472">Membrane</keyword>
<evidence type="ECO:0000256" key="2">
    <source>
        <dbReference type="ARBA" id="ARBA00009810"/>
    </source>
</evidence>
<dbReference type="PROSITE" id="PS52016">
    <property type="entry name" value="TONB_DEPENDENT_REC_3"/>
    <property type="match status" value="1"/>
</dbReference>
<evidence type="ECO:0000256" key="11">
    <source>
        <dbReference type="RuleBase" id="RU003357"/>
    </source>
</evidence>